<dbReference type="EMBL" id="LLXU01000058">
    <property type="protein sequence ID" value="KRG45968.1"/>
    <property type="molecule type" value="Genomic_DNA"/>
</dbReference>
<evidence type="ECO:0000256" key="1">
    <source>
        <dbReference type="SAM" id="Phobius"/>
    </source>
</evidence>
<organism evidence="2 3">
    <name type="scientific">Stenotrophomonas panacihumi</name>
    <dbReference type="NCBI Taxonomy" id="676599"/>
    <lineage>
        <taxon>Bacteria</taxon>
        <taxon>Pseudomonadati</taxon>
        <taxon>Pseudomonadota</taxon>
        <taxon>Gammaproteobacteria</taxon>
        <taxon>Lysobacterales</taxon>
        <taxon>Lysobacteraceae</taxon>
        <taxon>Stenotrophomonas</taxon>
    </lineage>
</organism>
<evidence type="ECO:0000313" key="2">
    <source>
        <dbReference type="EMBL" id="KRG45968.1"/>
    </source>
</evidence>
<keyword evidence="1" id="KW-1133">Transmembrane helix</keyword>
<keyword evidence="1" id="KW-0472">Membrane</keyword>
<dbReference type="Proteomes" id="UP000051802">
    <property type="component" value="Unassembled WGS sequence"/>
</dbReference>
<protein>
    <recommendedName>
        <fullName evidence="4">Transmembrane protein</fullName>
    </recommendedName>
</protein>
<keyword evidence="3" id="KW-1185">Reference proteome</keyword>
<reference evidence="2 3" key="1">
    <citation type="submission" date="2015-10" db="EMBL/GenBank/DDBJ databases">
        <title>Genome sequencing and analysis of members of genus Stenotrophomonas.</title>
        <authorList>
            <person name="Patil P.P."/>
            <person name="Midha S."/>
            <person name="Patil P.B."/>
        </authorList>
    </citation>
    <scope>NUCLEOTIDE SEQUENCE [LARGE SCALE GENOMIC DNA]</scope>
    <source>
        <strain evidence="2 3">JCM 16536</strain>
    </source>
</reference>
<feature type="transmembrane region" description="Helical" evidence="1">
    <location>
        <begin position="59"/>
        <end position="78"/>
    </location>
</feature>
<dbReference type="STRING" id="676599.ARC20_06050"/>
<keyword evidence="1" id="KW-0812">Transmembrane</keyword>
<gene>
    <name evidence="2" type="ORF">ARC20_06050</name>
</gene>
<feature type="transmembrane region" description="Helical" evidence="1">
    <location>
        <begin position="98"/>
        <end position="120"/>
    </location>
</feature>
<comment type="caution">
    <text evidence="2">The sequence shown here is derived from an EMBL/GenBank/DDBJ whole genome shotgun (WGS) entry which is preliminary data.</text>
</comment>
<evidence type="ECO:0000313" key="3">
    <source>
        <dbReference type="Proteomes" id="UP000051802"/>
    </source>
</evidence>
<dbReference type="AlphaFoldDB" id="A0A0R0AL14"/>
<feature type="transmembrane region" description="Helical" evidence="1">
    <location>
        <begin position="30"/>
        <end position="52"/>
    </location>
</feature>
<name>A0A0R0AL14_9GAMM</name>
<accession>A0A0R0AL14</accession>
<proteinExistence type="predicted"/>
<evidence type="ECO:0008006" key="4">
    <source>
        <dbReference type="Google" id="ProtNLM"/>
    </source>
</evidence>
<sequence>MTGLAGHFVVTSPNRSIVQLPDLEDYTMDFIALTVAALLLIVLGGISTSMAWRAARPRARWCVAAAAFWAAGCAWAAAACARPTMDATGVLHDTALPFAALAYLFTLFGALAFAWAAWGWRVHAVAARRSVA</sequence>